<comment type="subcellular location">
    <subcellularLocation>
        <location evidence="1">Cell membrane</location>
        <topology evidence="1">Multi-pass membrane protein</topology>
    </subcellularLocation>
</comment>
<gene>
    <name evidence="6" type="ORF">KI387_025114</name>
</gene>
<dbReference type="Proteomes" id="UP000824469">
    <property type="component" value="Unassembled WGS sequence"/>
</dbReference>
<name>A0AA38G5U8_TAXCH</name>
<dbReference type="InterPro" id="IPR000595">
    <property type="entry name" value="cNMP-bd_dom"/>
</dbReference>
<evidence type="ECO:0000256" key="2">
    <source>
        <dbReference type="ARBA" id="ARBA00022448"/>
    </source>
</evidence>
<dbReference type="OMA" id="HDISQHE"/>
<keyword evidence="4" id="KW-0406">Ion transport</keyword>
<organism evidence="6 7">
    <name type="scientific">Taxus chinensis</name>
    <name type="common">Chinese yew</name>
    <name type="synonym">Taxus wallichiana var. chinensis</name>
    <dbReference type="NCBI Taxonomy" id="29808"/>
    <lineage>
        <taxon>Eukaryota</taxon>
        <taxon>Viridiplantae</taxon>
        <taxon>Streptophyta</taxon>
        <taxon>Embryophyta</taxon>
        <taxon>Tracheophyta</taxon>
        <taxon>Spermatophyta</taxon>
        <taxon>Pinopsida</taxon>
        <taxon>Pinidae</taxon>
        <taxon>Conifers II</taxon>
        <taxon>Cupressales</taxon>
        <taxon>Taxaceae</taxon>
        <taxon>Taxus</taxon>
    </lineage>
</organism>
<dbReference type="GO" id="GO:0098719">
    <property type="term" value="P:sodium ion import across plasma membrane"/>
    <property type="evidence" value="ECO:0007669"/>
    <property type="project" value="TreeGrafter"/>
</dbReference>
<sequence>MRILEYTMYEMKDKALEAFGELGEDEELGPVDWPSVVKHITCLKTSEEGEQPHPHPHDISQHENDLHKMHMLDTRVRLLNGVQAAYWGMLDEGRITNSAAILLMQSVDEAIDMIASHKALLDWKVLKTYVRFPSYFKYLQIRFLPQKLVTFFTVQRLELACYIAAAFLRAHRIARRQLREFIGVSQVAETVIQESEAEGEPAKQFLEDVRLTFPEVLRVLKTKQVTYSVLSHLSEYVQNLEKSGLLDVKEMNQLHDAVQTDLKKLLKKPPLVTMPSAIEMLRSHPFLGALPSTISEPLGNAAKEMMKFRGSKLYEEGSNPDGIWLISNGVVQWRSKNIADRQLLHQTFSHGSTLGLYEALTGNPHMCDLIADSVVRCFFIEKENILAALRSTPAIEDFFWQ</sequence>
<dbReference type="GO" id="GO:0015385">
    <property type="term" value="F:sodium:proton antiporter activity"/>
    <property type="evidence" value="ECO:0007669"/>
    <property type="project" value="InterPro"/>
</dbReference>
<reference evidence="6 7" key="1">
    <citation type="journal article" date="2021" name="Nat. Plants">
        <title>The Taxus genome provides insights into paclitaxel biosynthesis.</title>
        <authorList>
            <person name="Xiong X."/>
            <person name="Gou J."/>
            <person name="Liao Q."/>
            <person name="Li Y."/>
            <person name="Zhou Q."/>
            <person name="Bi G."/>
            <person name="Li C."/>
            <person name="Du R."/>
            <person name="Wang X."/>
            <person name="Sun T."/>
            <person name="Guo L."/>
            <person name="Liang H."/>
            <person name="Lu P."/>
            <person name="Wu Y."/>
            <person name="Zhang Z."/>
            <person name="Ro D.K."/>
            <person name="Shang Y."/>
            <person name="Huang S."/>
            <person name="Yan J."/>
        </authorList>
    </citation>
    <scope>NUCLEOTIDE SEQUENCE [LARGE SCALE GENOMIC DNA]</scope>
    <source>
        <strain evidence="6">Ta-2019</strain>
    </source>
</reference>
<dbReference type="Pfam" id="PF00027">
    <property type="entry name" value="cNMP_binding"/>
    <property type="match status" value="1"/>
</dbReference>
<evidence type="ECO:0000259" key="5">
    <source>
        <dbReference type="PROSITE" id="PS50042"/>
    </source>
</evidence>
<feature type="non-terminal residue" evidence="6">
    <location>
        <position position="1"/>
    </location>
</feature>
<keyword evidence="7" id="KW-1185">Reference proteome</keyword>
<keyword evidence="2" id="KW-0813">Transport</keyword>
<dbReference type="AlphaFoldDB" id="A0AA38G5U8"/>
<dbReference type="PANTHER" id="PTHR10110">
    <property type="entry name" value="SODIUM/HYDROGEN EXCHANGER"/>
    <property type="match status" value="1"/>
</dbReference>
<keyword evidence="3" id="KW-1003">Cell membrane</keyword>
<feature type="domain" description="Cyclic nucleotide-binding" evidence="5">
    <location>
        <begin position="286"/>
        <end position="401"/>
    </location>
</feature>
<dbReference type="GO" id="GO:0051453">
    <property type="term" value="P:regulation of intracellular pH"/>
    <property type="evidence" value="ECO:0007669"/>
    <property type="project" value="TreeGrafter"/>
</dbReference>
<evidence type="ECO:0000313" key="6">
    <source>
        <dbReference type="EMBL" id="KAH9316487.1"/>
    </source>
</evidence>
<dbReference type="CDD" id="cd00038">
    <property type="entry name" value="CAP_ED"/>
    <property type="match status" value="1"/>
</dbReference>
<proteinExistence type="predicted"/>
<evidence type="ECO:0000313" key="7">
    <source>
        <dbReference type="Proteomes" id="UP000824469"/>
    </source>
</evidence>
<evidence type="ECO:0000256" key="1">
    <source>
        <dbReference type="ARBA" id="ARBA00004651"/>
    </source>
</evidence>
<evidence type="ECO:0000256" key="3">
    <source>
        <dbReference type="ARBA" id="ARBA00022475"/>
    </source>
</evidence>
<dbReference type="InterPro" id="IPR018490">
    <property type="entry name" value="cNMP-bd_dom_sf"/>
</dbReference>
<dbReference type="PANTHER" id="PTHR10110:SF86">
    <property type="entry name" value="SODIUM_HYDROGEN EXCHANGER 7"/>
    <property type="match status" value="1"/>
</dbReference>
<dbReference type="GO" id="GO:0015386">
    <property type="term" value="F:potassium:proton antiporter activity"/>
    <property type="evidence" value="ECO:0007669"/>
    <property type="project" value="TreeGrafter"/>
</dbReference>
<comment type="caution">
    <text evidence="6">The sequence shown here is derived from an EMBL/GenBank/DDBJ whole genome shotgun (WGS) entry which is preliminary data.</text>
</comment>
<dbReference type="InterPro" id="IPR014710">
    <property type="entry name" value="RmlC-like_jellyroll"/>
</dbReference>
<protein>
    <recommendedName>
        <fullName evidence="5">Cyclic nucleotide-binding domain-containing protein</fullName>
    </recommendedName>
</protein>
<keyword evidence="3" id="KW-0472">Membrane</keyword>
<dbReference type="EMBL" id="JAHRHJ020000005">
    <property type="protein sequence ID" value="KAH9316487.1"/>
    <property type="molecule type" value="Genomic_DNA"/>
</dbReference>
<dbReference type="Gene3D" id="2.60.120.10">
    <property type="entry name" value="Jelly Rolls"/>
    <property type="match status" value="1"/>
</dbReference>
<evidence type="ECO:0000256" key="4">
    <source>
        <dbReference type="ARBA" id="ARBA00023065"/>
    </source>
</evidence>
<dbReference type="InterPro" id="IPR018422">
    <property type="entry name" value="Cation/H_exchanger_CPA1"/>
</dbReference>
<dbReference type="PROSITE" id="PS50042">
    <property type="entry name" value="CNMP_BINDING_3"/>
    <property type="match status" value="1"/>
</dbReference>
<accession>A0AA38G5U8</accession>
<dbReference type="SUPFAM" id="SSF51206">
    <property type="entry name" value="cAMP-binding domain-like"/>
    <property type="match status" value="1"/>
</dbReference>
<dbReference type="GO" id="GO:0009941">
    <property type="term" value="C:chloroplast envelope"/>
    <property type="evidence" value="ECO:0007669"/>
    <property type="project" value="TreeGrafter"/>
</dbReference>
<dbReference type="GO" id="GO:0005886">
    <property type="term" value="C:plasma membrane"/>
    <property type="evidence" value="ECO:0007669"/>
    <property type="project" value="UniProtKB-SubCell"/>
</dbReference>